<keyword evidence="1" id="KW-0812">Transmembrane</keyword>
<evidence type="ECO:0000313" key="2">
    <source>
        <dbReference type="EMBL" id="NOV51253.1"/>
    </source>
</evidence>
<dbReference type="EMBL" id="GIIL01007527">
    <property type="protein sequence ID" value="NOV51253.1"/>
    <property type="molecule type" value="Transcribed_RNA"/>
</dbReference>
<sequence>MKRWKKLNPLVIPNGWLLKILYLCFTQAVQLENLKEFSILQEATCCMLQPLSKWFLTINLVMFTGALQTSAGLLDTRMWCMGRWLMGPLLLCLKVPPSIQIMIGTGQSLKNTKYLNSTPLQLPSEL</sequence>
<evidence type="ECO:0000256" key="1">
    <source>
        <dbReference type="SAM" id="Phobius"/>
    </source>
</evidence>
<protein>
    <submittedName>
        <fullName evidence="2">Putative product</fullName>
    </submittedName>
</protein>
<organism evidence="2">
    <name type="scientific">Xenopsylla cheopis</name>
    <name type="common">Oriental rat flea</name>
    <name type="synonym">Pulex cheopis</name>
    <dbReference type="NCBI Taxonomy" id="163159"/>
    <lineage>
        <taxon>Eukaryota</taxon>
        <taxon>Metazoa</taxon>
        <taxon>Ecdysozoa</taxon>
        <taxon>Arthropoda</taxon>
        <taxon>Hexapoda</taxon>
        <taxon>Insecta</taxon>
        <taxon>Pterygota</taxon>
        <taxon>Neoptera</taxon>
        <taxon>Endopterygota</taxon>
        <taxon>Siphonaptera</taxon>
        <taxon>Pulicidae</taxon>
        <taxon>Xenopsyllinae</taxon>
        <taxon>Xenopsylla</taxon>
    </lineage>
</organism>
<accession>A0A6M2DYU9</accession>
<proteinExistence type="predicted"/>
<name>A0A6M2DYU9_XENCH</name>
<keyword evidence="1" id="KW-0472">Membrane</keyword>
<dbReference type="AlphaFoldDB" id="A0A6M2DYU9"/>
<keyword evidence="1" id="KW-1133">Transmembrane helix</keyword>
<reference evidence="2" key="1">
    <citation type="submission" date="2020-03" db="EMBL/GenBank/DDBJ databases">
        <title>Transcriptomic Profiling of the Digestive Tract of the Rat Flea, Xenopsylla cheopis, Following Blood Feeding and Infection with Yersinia pestis.</title>
        <authorList>
            <person name="Bland D.M."/>
            <person name="Martens C.A."/>
            <person name="Virtaneva K."/>
            <person name="Kanakabandi K."/>
            <person name="Long D."/>
            <person name="Rosenke R."/>
            <person name="Saturday G.A."/>
            <person name="Hoyt F.H."/>
            <person name="Bruno D.P."/>
            <person name="Ribeiro J.M.C."/>
            <person name="Hinnebusch J."/>
        </authorList>
    </citation>
    <scope>NUCLEOTIDE SEQUENCE</scope>
</reference>
<feature type="transmembrane region" description="Helical" evidence="1">
    <location>
        <begin position="54"/>
        <end position="74"/>
    </location>
</feature>